<dbReference type="EMBL" id="KB445813">
    <property type="protein sequence ID" value="EMD32129.1"/>
    <property type="molecule type" value="Genomic_DNA"/>
</dbReference>
<feature type="compositionally biased region" description="Basic and acidic residues" evidence="1">
    <location>
        <begin position="156"/>
        <end position="165"/>
    </location>
</feature>
<proteinExistence type="predicted"/>
<evidence type="ECO:0000313" key="2">
    <source>
        <dbReference type="EMBL" id="EMD32129.1"/>
    </source>
</evidence>
<evidence type="ECO:0000256" key="1">
    <source>
        <dbReference type="SAM" id="MobiDB-lite"/>
    </source>
</evidence>
<accession>M2P9K3</accession>
<evidence type="ECO:0000313" key="3">
    <source>
        <dbReference type="Proteomes" id="UP000016930"/>
    </source>
</evidence>
<feature type="region of interest" description="Disordered" evidence="1">
    <location>
        <begin position="147"/>
        <end position="263"/>
    </location>
</feature>
<dbReference type="Proteomes" id="UP000016930">
    <property type="component" value="Unassembled WGS sequence"/>
</dbReference>
<dbReference type="AlphaFoldDB" id="M2P9K3"/>
<feature type="compositionally biased region" description="Polar residues" evidence="1">
    <location>
        <begin position="336"/>
        <end position="355"/>
    </location>
</feature>
<feature type="region of interest" description="Disordered" evidence="1">
    <location>
        <begin position="282"/>
        <end position="444"/>
    </location>
</feature>
<sequence>MIAMAAMEVDVDPFTTTVVGSRYPISVPASDAAPAQSKPISSRLSTAITPIIAIPTSTIRRKPVYTYKSPAALAASEHLFITRPASTAATPRAPSTIASDLESAKNAHAIAETRPKHTIKPSLPLYHPQGNLALSLPELDPGIFGLPSRLTVDDNEPVHEGDTTRRSSSRARRPAAKVRDRDRDMGGDDERPGSSGTNGRAADREATRDRPSSPRKRRAGGTSAAKRKRREPDDVDSGYPAPPPKRTRNPRGVAGATTPPVASPLASAMVVSAGADTDVKADVGTTLSPTQALDSVVPEEAQAEEQPGVETEPRRSTRPRRARAAANRRRPSDASETNSSASGSITANGTTNGNGHSAPKRPSRTRKAEPRGQDITPEKKEEEEADEEAAPVPTNATNGVEHTDGELVPPAAPTPAPAVATASTPASAPMLAPTPAPASDPVSVPAPIEEVEMPKAPNDDVVMAEAKPSPVVQELPPQKEEKEEGELSDEAETPMPVIKA</sequence>
<feature type="compositionally biased region" description="Basic and acidic residues" evidence="1">
    <location>
        <begin position="366"/>
        <end position="382"/>
    </location>
</feature>
<reference evidence="2 3" key="1">
    <citation type="journal article" date="2012" name="Proc. Natl. Acad. Sci. U.S.A.">
        <title>Comparative genomics of Ceriporiopsis subvermispora and Phanerochaete chrysosporium provide insight into selective ligninolysis.</title>
        <authorList>
            <person name="Fernandez-Fueyo E."/>
            <person name="Ruiz-Duenas F.J."/>
            <person name="Ferreira P."/>
            <person name="Floudas D."/>
            <person name="Hibbett D.S."/>
            <person name="Canessa P."/>
            <person name="Larrondo L.F."/>
            <person name="James T.Y."/>
            <person name="Seelenfreund D."/>
            <person name="Lobos S."/>
            <person name="Polanco R."/>
            <person name="Tello M."/>
            <person name="Honda Y."/>
            <person name="Watanabe T."/>
            <person name="Watanabe T."/>
            <person name="Ryu J.S."/>
            <person name="Kubicek C.P."/>
            <person name="Schmoll M."/>
            <person name="Gaskell J."/>
            <person name="Hammel K.E."/>
            <person name="St John F.J."/>
            <person name="Vanden Wymelenberg A."/>
            <person name="Sabat G."/>
            <person name="Splinter BonDurant S."/>
            <person name="Syed K."/>
            <person name="Yadav J.S."/>
            <person name="Doddapaneni H."/>
            <person name="Subramanian V."/>
            <person name="Lavin J.L."/>
            <person name="Oguiza J.A."/>
            <person name="Perez G."/>
            <person name="Pisabarro A.G."/>
            <person name="Ramirez L."/>
            <person name="Santoyo F."/>
            <person name="Master E."/>
            <person name="Coutinho P.M."/>
            <person name="Henrissat B."/>
            <person name="Lombard V."/>
            <person name="Magnuson J.K."/>
            <person name="Kuees U."/>
            <person name="Hori C."/>
            <person name="Igarashi K."/>
            <person name="Samejima M."/>
            <person name="Held B.W."/>
            <person name="Barry K.W."/>
            <person name="LaButti K.M."/>
            <person name="Lapidus A."/>
            <person name="Lindquist E.A."/>
            <person name="Lucas S.M."/>
            <person name="Riley R."/>
            <person name="Salamov A.A."/>
            <person name="Hoffmeister D."/>
            <person name="Schwenk D."/>
            <person name="Hadar Y."/>
            <person name="Yarden O."/>
            <person name="de Vries R.P."/>
            <person name="Wiebenga A."/>
            <person name="Stenlid J."/>
            <person name="Eastwood D."/>
            <person name="Grigoriev I.V."/>
            <person name="Berka R.M."/>
            <person name="Blanchette R.A."/>
            <person name="Kersten P."/>
            <person name="Martinez A.T."/>
            <person name="Vicuna R."/>
            <person name="Cullen D."/>
        </authorList>
    </citation>
    <scope>NUCLEOTIDE SEQUENCE [LARGE SCALE GENOMIC DNA]</scope>
    <source>
        <strain evidence="2 3">B</strain>
    </source>
</reference>
<feature type="compositionally biased region" description="Low complexity" evidence="1">
    <location>
        <begin position="417"/>
        <end position="431"/>
    </location>
</feature>
<keyword evidence="3" id="KW-1185">Reference proteome</keyword>
<feature type="compositionally biased region" description="Basic and acidic residues" evidence="1">
    <location>
        <begin position="201"/>
        <end position="212"/>
    </location>
</feature>
<name>M2P9K3_CERS8</name>
<feature type="compositionally biased region" description="Basic residues" evidence="1">
    <location>
        <begin position="316"/>
        <end position="329"/>
    </location>
</feature>
<organism evidence="2 3">
    <name type="scientific">Ceriporiopsis subvermispora (strain B)</name>
    <name type="common">White-rot fungus</name>
    <name type="synonym">Gelatoporia subvermispora</name>
    <dbReference type="NCBI Taxonomy" id="914234"/>
    <lineage>
        <taxon>Eukaryota</taxon>
        <taxon>Fungi</taxon>
        <taxon>Dikarya</taxon>
        <taxon>Basidiomycota</taxon>
        <taxon>Agaricomycotina</taxon>
        <taxon>Agaricomycetes</taxon>
        <taxon>Polyporales</taxon>
        <taxon>Gelatoporiaceae</taxon>
        <taxon>Gelatoporia</taxon>
    </lineage>
</organism>
<dbReference type="HOGENOM" id="CLU_545111_0_0_1"/>
<protein>
    <submittedName>
        <fullName evidence="2">Uncharacterized protein</fullName>
    </submittedName>
</protein>
<dbReference type="OrthoDB" id="2804625at2759"/>
<feature type="compositionally biased region" description="Basic and acidic residues" evidence="1">
    <location>
        <begin position="177"/>
        <end position="192"/>
    </location>
</feature>
<feature type="compositionally biased region" description="Basic residues" evidence="1">
    <location>
        <begin position="167"/>
        <end position="176"/>
    </location>
</feature>
<feature type="region of interest" description="Disordered" evidence="1">
    <location>
        <begin position="468"/>
        <end position="500"/>
    </location>
</feature>
<feature type="compositionally biased region" description="Basic residues" evidence="1">
    <location>
        <begin position="213"/>
        <end position="229"/>
    </location>
</feature>
<gene>
    <name evidence="2" type="ORF">CERSUDRAFT_119105</name>
</gene>
<feature type="compositionally biased region" description="Acidic residues" evidence="1">
    <location>
        <begin position="483"/>
        <end position="492"/>
    </location>
</feature>